<proteinExistence type="predicted"/>
<evidence type="ECO:0000256" key="1">
    <source>
        <dbReference type="ARBA" id="ARBA00004141"/>
    </source>
</evidence>
<gene>
    <name evidence="8" type="ORF">Q8F55_002791</name>
</gene>
<keyword evidence="3 6" id="KW-1133">Transmembrane helix</keyword>
<keyword evidence="2 6" id="KW-0812">Transmembrane</keyword>
<feature type="domain" description="STAS" evidence="7">
    <location>
        <begin position="614"/>
        <end position="740"/>
    </location>
</feature>
<dbReference type="InterPro" id="IPR001902">
    <property type="entry name" value="SLC26A/SulP_fam"/>
</dbReference>
<keyword evidence="4 6" id="KW-0472">Membrane</keyword>
<evidence type="ECO:0000256" key="3">
    <source>
        <dbReference type="ARBA" id="ARBA00022989"/>
    </source>
</evidence>
<dbReference type="InterPro" id="IPR011547">
    <property type="entry name" value="SLC26A/SulP_dom"/>
</dbReference>
<dbReference type="RefSeq" id="XP_069211768.1">
    <property type="nucleotide sequence ID" value="XM_069351382.1"/>
</dbReference>
<feature type="transmembrane region" description="Helical" evidence="6">
    <location>
        <begin position="458"/>
        <end position="480"/>
    </location>
</feature>
<dbReference type="Gene3D" id="3.30.750.24">
    <property type="entry name" value="STAS domain"/>
    <property type="match status" value="1"/>
</dbReference>
<dbReference type="CDD" id="cd07042">
    <property type="entry name" value="STAS_SulP_like_sulfate_transporter"/>
    <property type="match status" value="1"/>
</dbReference>
<feature type="compositionally biased region" description="Polar residues" evidence="5">
    <location>
        <begin position="1"/>
        <end position="24"/>
    </location>
</feature>
<feature type="transmembrane region" description="Helical" evidence="6">
    <location>
        <begin position="247"/>
        <end position="268"/>
    </location>
</feature>
<dbReference type="Pfam" id="PF01740">
    <property type="entry name" value="STAS"/>
    <property type="match status" value="1"/>
</dbReference>
<reference evidence="8 9" key="1">
    <citation type="submission" date="2023-08" db="EMBL/GenBank/DDBJ databases">
        <title>Annotated Genome Sequence of Vanrija albida AlHP1.</title>
        <authorList>
            <person name="Herzog R."/>
        </authorList>
    </citation>
    <scope>NUCLEOTIDE SEQUENCE [LARGE SCALE GENOMIC DNA]</scope>
    <source>
        <strain evidence="8 9">AlHP1</strain>
    </source>
</reference>
<keyword evidence="9" id="KW-1185">Reference proteome</keyword>
<evidence type="ECO:0000256" key="6">
    <source>
        <dbReference type="SAM" id="Phobius"/>
    </source>
</evidence>
<evidence type="ECO:0000256" key="5">
    <source>
        <dbReference type="SAM" id="MobiDB-lite"/>
    </source>
</evidence>
<feature type="region of interest" description="Disordered" evidence="5">
    <location>
        <begin position="92"/>
        <end position="128"/>
    </location>
</feature>
<accession>A0ABR3QAR9</accession>
<feature type="transmembrane region" description="Helical" evidence="6">
    <location>
        <begin position="564"/>
        <end position="588"/>
    </location>
</feature>
<dbReference type="PROSITE" id="PS50801">
    <property type="entry name" value="STAS"/>
    <property type="match status" value="1"/>
</dbReference>
<feature type="transmembrane region" description="Helical" evidence="6">
    <location>
        <begin position="501"/>
        <end position="520"/>
    </location>
</feature>
<dbReference type="InterPro" id="IPR036513">
    <property type="entry name" value="STAS_dom_sf"/>
</dbReference>
<dbReference type="GeneID" id="95983834"/>
<dbReference type="SUPFAM" id="SSF52091">
    <property type="entry name" value="SpoIIaa-like"/>
    <property type="match status" value="1"/>
</dbReference>
<feature type="region of interest" description="Disordered" evidence="5">
    <location>
        <begin position="35"/>
        <end position="54"/>
    </location>
</feature>
<feature type="transmembrane region" description="Helical" evidence="6">
    <location>
        <begin position="280"/>
        <end position="299"/>
    </location>
</feature>
<evidence type="ECO:0000313" key="9">
    <source>
        <dbReference type="Proteomes" id="UP001565368"/>
    </source>
</evidence>
<evidence type="ECO:0000259" key="7">
    <source>
        <dbReference type="PROSITE" id="PS50801"/>
    </source>
</evidence>
<dbReference type="Pfam" id="PF00916">
    <property type="entry name" value="Sulfate_transp"/>
    <property type="match status" value="1"/>
</dbReference>
<evidence type="ECO:0000256" key="2">
    <source>
        <dbReference type="ARBA" id="ARBA00022692"/>
    </source>
</evidence>
<evidence type="ECO:0000313" key="8">
    <source>
        <dbReference type="EMBL" id="KAL1411824.1"/>
    </source>
</evidence>
<evidence type="ECO:0000256" key="4">
    <source>
        <dbReference type="ARBA" id="ARBA00023136"/>
    </source>
</evidence>
<organism evidence="8 9">
    <name type="scientific">Vanrija albida</name>
    <dbReference type="NCBI Taxonomy" id="181172"/>
    <lineage>
        <taxon>Eukaryota</taxon>
        <taxon>Fungi</taxon>
        <taxon>Dikarya</taxon>
        <taxon>Basidiomycota</taxon>
        <taxon>Agaricomycotina</taxon>
        <taxon>Tremellomycetes</taxon>
        <taxon>Trichosporonales</taxon>
        <taxon>Trichosporonaceae</taxon>
        <taxon>Vanrija</taxon>
    </lineage>
</organism>
<comment type="subcellular location">
    <subcellularLocation>
        <location evidence="1">Membrane</location>
        <topology evidence="1">Multi-pass membrane protein</topology>
    </subcellularLocation>
</comment>
<feature type="transmembrane region" description="Helical" evidence="6">
    <location>
        <begin position="365"/>
        <end position="386"/>
    </location>
</feature>
<feature type="region of interest" description="Disordered" evidence="5">
    <location>
        <begin position="1"/>
        <end position="28"/>
    </location>
</feature>
<feature type="transmembrane region" description="Helical" evidence="6">
    <location>
        <begin position="334"/>
        <end position="353"/>
    </location>
</feature>
<dbReference type="NCBIfam" id="TIGR00815">
    <property type="entry name" value="sulP"/>
    <property type="match status" value="1"/>
</dbReference>
<dbReference type="InterPro" id="IPR002645">
    <property type="entry name" value="STAS_dom"/>
</dbReference>
<name>A0ABR3QAR9_9TREE</name>
<dbReference type="Proteomes" id="UP001565368">
    <property type="component" value="Unassembled WGS sequence"/>
</dbReference>
<protein>
    <recommendedName>
        <fullName evidence="7">STAS domain-containing protein</fullName>
    </recommendedName>
</protein>
<sequence>MSTEPNTSRPLTPALSSGLGTPTDSGFIFRNISTTATGSEASGPSLDATTSTSRAAMTVTPLPNERTRLITYGEHQGAGFGGAHHRHNVAGLGDHDDPDLDDTHLQVGGHNNAPDDPNHPGPGRGRLGTTKAVAKKIRQRSKYYVPVTSWLPEYSWSLFAGDVTAGVSVACLLIPQAMSYANGLAHLPPVAGLWASAIPALVYGALGTCRQMSMGPEASLSLLMGNTINELIHSDPHSTPEDADLEAIAISVITTFMVGAMTTLLGLLRLGFLDVVLSRALLRGFLTAIGCIIMIEQLVPLLGLAPVLRAHDDPPTLPLSKLVFIIKHIRQANIPTTILSICCIAFLLGSRLIKRRVTKHPGGAWLRYVPEILICVVTVTILTQVFRWDLLGIDILGKLKGGKELPFGLPIGPRSLKYAGETFSTAFVMAVVGVVDSMVAAKENSTKYGYPVSPNRELVALGSANLAASCITLTGTVPIFGSLTRSRLNGQTGARTQMASMITAILLILAALFLLPYLWFLPRAVLASVITLVVYSLLDEAPHDIIFFWKMRAWTDFLQMTGTFLLTLLFSIEVGVVASVCFSLLLVIQRSTQPRIKIIGRRPDSDDWVPIDDDDEAREEIPGVLVVRIREPLSFANTGQLKERLRRLELYGPTKIHPSEAPRRSEAKAVILHMGDVDDIDASALQIIGELVQSYHERGVGIYFAHLRQEQLDKFRLVGITDILGPHHFHPDLRSAMMEIESLGYSNTTRSRYV</sequence>
<comment type="caution">
    <text evidence="8">The sequence shown here is derived from an EMBL/GenBank/DDBJ whole genome shotgun (WGS) entry which is preliminary data.</text>
</comment>
<dbReference type="EMBL" id="JBBXJM010000002">
    <property type="protein sequence ID" value="KAL1411824.1"/>
    <property type="molecule type" value="Genomic_DNA"/>
</dbReference>
<dbReference type="PANTHER" id="PTHR11814">
    <property type="entry name" value="SULFATE TRANSPORTER"/>
    <property type="match status" value="1"/>
</dbReference>